<name>A0ABQ9JSA0_9CUCU</name>
<sequence>MSSVVRIINYQIKCLGPTWYTPVAYIKAKQHGWKKIDDKGWKAPELDTKEEMNFFNSSRSSKKRKCEYDLFFSYARVLPLWDQRKNRENRQFLRDIHENVFREEENKSIPVLTSLVYGRPCRVQYDEVETKYRRQTATKDFMRRQGP</sequence>
<accession>A0ABQ9JSA0</accession>
<reference evidence="1" key="1">
    <citation type="journal article" date="2023" name="Insect Mol. Biol.">
        <title>Genome sequencing provides insights into the evolution of gene families encoding plant cell wall-degrading enzymes in longhorned beetles.</title>
        <authorList>
            <person name="Shin N.R."/>
            <person name="Okamura Y."/>
            <person name="Kirsch R."/>
            <person name="Pauchet Y."/>
        </authorList>
    </citation>
    <scope>NUCLEOTIDE SEQUENCE</scope>
    <source>
        <strain evidence="1">MMC_N1</strain>
    </source>
</reference>
<comment type="caution">
    <text evidence="1">The sequence shown here is derived from an EMBL/GenBank/DDBJ whole genome shotgun (WGS) entry which is preliminary data.</text>
</comment>
<dbReference type="Pfam" id="PF15074">
    <property type="entry name" value="CFAP90"/>
    <property type="match status" value="1"/>
</dbReference>
<evidence type="ECO:0000313" key="1">
    <source>
        <dbReference type="EMBL" id="KAJ8980454.1"/>
    </source>
</evidence>
<feature type="non-terminal residue" evidence="1">
    <location>
        <position position="147"/>
    </location>
</feature>
<evidence type="ECO:0000313" key="2">
    <source>
        <dbReference type="Proteomes" id="UP001162164"/>
    </source>
</evidence>
<dbReference type="Proteomes" id="UP001162164">
    <property type="component" value="Unassembled WGS sequence"/>
</dbReference>
<protein>
    <submittedName>
        <fullName evidence="1">Uncharacterized protein</fullName>
    </submittedName>
</protein>
<organism evidence="1 2">
    <name type="scientific">Molorchus minor</name>
    <dbReference type="NCBI Taxonomy" id="1323400"/>
    <lineage>
        <taxon>Eukaryota</taxon>
        <taxon>Metazoa</taxon>
        <taxon>Ecdysozoa</taxon>
        <taxon>Arthropoda</taxon>
        <taxon>Hexapoda</taxon>
        <taxon>Insecta</taxon>
        <taxon>Pterygota</taxon>
        <taxon>Neoptera</taxon>
        <taxon>Endopterygota</taxon>
        <taxon>Coleoptera</taxon>
        <taxon>Polyphaga</taxon>
        <taxon>Cucujiformia</taxon>
        <taxon>Chrysomeloidea</taxon>
        <taxon>Cerambycidae</taxon>
        <taxon>Lamiinae</taxon>
        <taxon>Monochamini</taxon>
        <taxon>Molorchus</taxon>
    </lineage>
</organism>
<dbReference type="InterPro" id="IPR027901">
    <property type="entry name" value="CFAP90"/>
</dbReference>
<keyword evidence="2" id="KW-1185">Reference proteome</keyword>
<proteinExistence type="predicted"/>
<gene>
    <name evidence="1" type="ORF">NQ317_007650</name>
</gene>
<dbReference type="EMBL" id="JAPWTJ010000259">
    <property type="protein sequence ID" value="KAJ8980454.1"/>
    <property type="molecule type" value="Genomic_DNA"/>
</dbReference>